<gene>
    <name evidence="3" type="ORF">Acr_03g0002070</name>
</gene>
<dbReference type="OrthoDB" id="1613918at2759"/>
<evidence type="ECO:0000313" key="3">
    <source>
        <dbReference type="EMBL" id="GFY83433.1"/>
    </source>
</evidence>
<keyword evidence="2" id="KW-0812">Transmembrane</keyword>
<dbReference type="PANTHER" id="PTHR33600:SF4">
    <property type="entry name" value="PLASTID DIVISION PROTEIN PDV1"/>
    <property type="match status" value="1"/>
</dbReference>
<dbReference type="GO" id="GO:0010020">
    <property type="term" value="P:chloroplast fission"/>
    <property type="evidence" value="ECO:0007669"/>
    <property type="project" value="InterPro"/>
</dbReference>
<organism evidence="3 4">
    <name type="scientific">Actinidia rufa</name>
    <dbReference type="NCBI Taxonomy" id="165716"/>
    <lineage>
        <taxon>Eukaryota</taxon>
        <taxon>Viridiplantae</taxon>
        <taxon>Streptophyta</taxon>
        <taxon>Embryophyta</taxon>
        <taxon>Tracheophyta</taxon>
        <taxon>Spermatophyta</taxon>
        <taxon>Magnoliopsida</taxon>
        <taxon>eudicotyledons</taxon>
        <taxon>Gunneridae</taxon>
        <taxon>Pentapetalae</taxon>
        <taxon>asterids</taxon>
        <taxon>Ericales</taxon>
        <taxon>Actinidiaceae</taxon>
        <taxon>Actinidia</taxon>
    </lineage>
</organism>
<name>A0A7J0EAE7_9ERIC</name>
<evidence type="ECO:0000313" key="4">
    <source>
        <dbReference type="Proteomes" id="UP000585474"/>
    </source>
</evidence>
<protein>
    <submittedName>
        <fullName evidence="3">Plastid division1</fullName>
    </submittedName>
</protein>
<feature type="compositionally biased region" description="Low complexity" evidence="1">
    <location>
        <begin position="50"/>
        <end position="60"/>
    </location>
</feature>
<proteinExistence type="predicted"/>
<keyword evidence="2" id="KW-0472">Membrane</keyword>
<dbReference type="Proteomes" id="UP000585474">
    <property type="component" value="Unassembled WGS sequence"/>
</dbReference>
<dbReference type="AlphaFoldDB" id="A0A7J0EAE7"/>
<dbReference type="EMBL" id="BJWL01000003">
    <property type="protein sequence ID" value="GFY83433.1"/>
    <property type="molecule type" value="Genomic_DNA"/>
</dbReference>
<accession>A0A7J0EAE7</accession>
<sequence>MKWEMEIEDIESVQEKIWDLHDKLSDAIHSISRSLYLDSINSLRKSAKKNNNNNNNNNNDSIDDDNNNRRTGFVFVKDNDDSAVKEAKSLNAVRTALENLDDQLEFFQVSSNGCAFPNRNRCTVAIACCNRSNGTVGASKAVIECPSLWMMERVPVSLMCDKYLASAVNLLTVQLQQRAERDAAIARLEQSRIILAMRLVKHQGKKYGVIEEALAFVGDVHDADLFVSHNNRYESAPCPSRENFVPHEGKRRSSNFIKVLTCGFDSAKKSLKLNGIGGILGNAALVAISMLALLHLRQVASNDNYFLELPQKEEDRNIRKDSQLEGSLSSVHLTHLDVTSARG</sequence>
<reference evidence="3 4" key="1">
    <citation type="submission" date="2019-07" db="EMBL/GenBank/DDBJ databases">
        <title>De Novo Assembly of kiwifruit Actinidia rufa.</title>
        <authorList>
            <person name="Sugita-Konishi S."/>
            <person name="Sato K."/>
            <person name="Mori E."/>
            <person name="Abe Y."/>
            <person name="Kisaki G."/>
            <person name="Hamano K."/>
            <person name="Suezawa K."/>
            <person name="Otani M."/>
            <person name="Fukuda T."/>
            <person name="Manabe T."/>
            <person name="Gomi K."/>
            <person name="Tabuchi M."/>
            <person name="Akimitsu K."/>
            <person name="Kataoka I."/>
        </authorList>
    </citation>
    <scope>NUCLEOTIDE SEQUENCE [LARGE SCALE GENOMIC DNA]</scope>
    <source>
        <strain evidence="4">cv. Fuchu</strain>
    </source>
</reference>
<dbReference type="PANTHER" id="PTHR33600">
    <property type="entry name" value="PLASTID DIVISION PROTEIN PDV2"/>
    <property type="match status" value="1"/>
</dbReference>
<feature type="region of interest" description="Disordered" evidence="1">
    <location>
        <begin position="47"/>
        <end position="67"/>
    </location>
</feature>
<evidence type="ECO:0000256" key="2">
    <source>
        <dbReference type="SAM" id="Phobius"/>
    </source>
</evidence>
<dbReference type="InterPro" id="IPR038939">
    <property type="entry name" value="PDV1/PDV2"/>
</dbReference>
<evidence type="ECO:0000256" key="1">
    <source>
        <dbReference type="SAM" id="MobiDB-lite"/>
    </source>
</evidence>
<keyword evidence="2" id="KW-1133">Transmembrane helix</keyword>
<keyword evidence="4" id="KW-1185">Reference proteome</keyword>
<feature type="transmembrane region" description="Helical" evidence="2">
    <location>
        <begin position="275"/>
        <end position="296"/>
    </location>
</feature>
<comment type="caution">
    <text evidence="3">The sequence shown here is derived from an EMBL/GenBank/DDBJ whole genome shotgun (WGS) entry which is preliminary data.</text>
</comment>